<dbReference type="NCBIfam" id="NF010666">
    <property type="entry name" value="PRK14063.1"/>
    <property type="match status" value="1"/>
</dbReference>
<comment type="similarity">
    <text evidence="1 6">Belongs to the XseB family.</text>
</comment>
<reference evidence="7" key="2">
    <citation type="submission" date="2020-09" db="EMBL/GenBank/DDBJ databases">
        <authorList>
            <person name="Sun Q."/>
            <person name="Zhou Y."/>
        </authorList>
    </citation>
    <scope>NUCLEOTIDE SEQUENCE</scope>
    <source>
        <strain evidence="7">CGMCC 1.12698</strain>
    </source>
</reference>
<accession>A0A917EJM1</accession>
<reference evidence="7" key="1">
    <citation type="journal article" date="2014" name="Int. J. Syst. Evol. Microbiol.">
        <title>Complete genome sequence of Corynebacterium casei LMG S-19264T (=DSM 44701T), isolated from a smear-ripened cheese.</title>
        <authorList>
            <consortium name="US DOE Joint Genome Institute (JGI-PGF)"/>
            <person name="Walter F."/>
            <person name="Albersmeier A."/>
            <person name="Kalinowski J."/>
            <person name="Ruckert C."/>
        </authorList>
    </citation>
    <scope>NUCLEOTIDE SEQUENCE</scope>
    <source>
        <strain evidence="7">CGMCC 1.12698</strain>
    </source>
</reference>
<comment type="subcellular location">
    <subcellularLocation>
        <location evidence="6">Cytoplasm</location>
    </subcellularLocation>
</comment>
<gene>
    <name evidence="6 7" type="primary">xseB</name>
    <name evidence="7" type="ORF">GCM10007140_00250</name>
</gene>
<evidence type="ECO:0000256" key="5">
    <source>
        <dbReference type="ARBA" id="ARBA00022839"/>
    </source>
</evidence>
<organism evidence="7 8">
    <name type="scientific">Priestia taiwanensis</name>
    <dbReference type="NCBI Taxonomy" id="1347902"/>
    <lineage>
        <taxon>Bacteria</taxon>
        <taxon>Bacillati</taxon>
        <taxon>Bacillota</taxon>
        <taxon>Bacilli</taxon>
        <taxon>Bacillales</taxon>
        <taxon>Bacillaceae</taxon>
        <taxon>Priestia</taxon>
    </lineage>
</organism>
<sequence>MSEKNKSFEEALAELEEIVAKLEQGDVPLEEAIDYYKDGMNLSKVCHDKLKNIEKKMSMILGEDGQVRPFSVGGEE</sequence>
<dbReference type="Gene3D" id="1.10.287.1040">
    <property type="entry name" value="Exonuclease VII, small subunit"/>
    <property type="match status" value="1"/>
</dbReference>
<dbReference type="PIRSF" id="PIRSF006488">
    <property type="entry name" value="Exonuc_VII_S"/>
    <property type="match status" value="1"/>
</dbReference>
<evidence type="ECO:0000256" key="6">
    <source>
        <dbReference type="HAMAP-Rule" id="MF_00337"/>
    </source>
</evidence>
<keyword evidence="3 6" id="KW-0540">Nuclease</keyword>
<keyword evidence="8" id="KW-1185">Reference proteome</keyword>
<dbReference type="SUPFAM" id="SSF116842">
    <property type="entry name" value="XseB-like"/>
    <property type="match status" value="1"/>
</dbReference>
<dbReference type="GO" id="GO:0006308">
    <property type="term" value="P:DNA catabolic process"/>
    <property type="evidence" value="ECO:0007669"/>
    <property type="project" value="UniProtKB-UniRule"/>
</dbReference>
<dbReference type="InterPro" id="IPR003761">
    <property type="entry name" value="Exonuc_VII_S"/>
</dbReference>
<dbReference type="AlphaFoldDB" id="A0A917EJM1"/>
<dbReference type="EC" id="3.1.11.6" evidence="6"/>
<dbReference type="GO" id="GO:0008855">
    <property type="term" value="F:exodeoxyribonuclease VII activity"/>
    <property type="evidence" value="ECO:0007669"/>
    <property type="project" value="UniProtKB-UniRule"/>
</dbReference>
<name>A0A917EJM1_9BACI</name>
<comment type="function">
    <text evidence="6">Bidirectionally degrades single-stranded DNA into large acid-insoluble oligonucleotides, which are then degraded further into small acid-soluble oligonucleotides.</text>
</comment>
<dbReference type="EMBL" id="BMFK01000001">
    <property type="protein sequence ID" value="GGE53874.1"/>
    <property type="molecule type" value="Genomic_DNA"/>
</dbReference>
<keyword evidence="5 6" id="KW-0269">Exonuclease</keyword>
<dbReference type="HAMAP" id="MF_00337">
    <property type="entry name" value="Exonuc_7_S"/>
    <property type="match status" value="1"/>
</dbReference>
<dbReference type="Pfam" id="PF02609">
    <property type="entry name" value="Exonuc_VII_S"/>
    <property type="match status" value="1"/>
</dbReference>
<comment type="caution">
    <text evidence="7">The sequence shown here is derived from an EMBL/GenBank/DDBJ whole genome shotgun (WGS) entry which is preliminary data.</text>
</comment>
<dbReference type="NCBIfam" id="TIGR01280">
    <property type="entry name" value="xseB"/>
    <property type="match status" value="1"/>
</dbReference>
<dbReference type="PANTHER" id="PTHR34137">
    <property type="entry name" value="EXODEOXYRIBONUCLEASE 7 SMALL SUBUNIT"/>
    <property type="match status" value="1"/>
</dbReference>
<keyword evidence="2 6" id="KW-0963">Cytoplasm</keyword>
<dbReference type="InterPro" id="IPR037004">
    <property type="entry name" value="Exonuc_VII_ssu_sf"/>
</dbReference>
<dbReference type="GO" id="GO:0005829">
    <property type="term" value="C:cytosol"/>
    <property type="evidence" value="ECO:0007669"/>
    <property type="project" value="TreeGrafter"/>
</dbReference>
<dbReference type="RefSeq" id="WP_188386440.1">
    <property type="nucleotide sequence ID" value="NZ_BMFK01000001.1"/>
</dbReference>
<dbReference type="Proteomes" id="UP000605259">
    <property type="component" value="Unassembled WGS sequence"/>
</dbReference>
<evidence type="ECO:0000256" key="2">
    <source>
        <dbReference type="ARBA" id="ARBA00022490"/>
    </source>
</evidence>
<evidence type="ECO:0000313" key="7">
    <source>
        <dbReference type="EMBL" id="GGE53874.1"/>
    </source>
</evidence>
<comment type="subunit">
    <text evidence="6">Heterooligomer composed of large and small subunits.</text>
</comment>
<dbReference type="PANTHER" id="PTHR34137:SF1">
    <property type="entry name" value="EXODEOXYRIBONUCLEASE 7 SMALL SUBUNIT"/>
    <property type="match status" value="1"/>
</dbReference>
<evidence type="ECO:0000256" key="4">
    <source>
        <dbReference type="ARBA" id="ARBA00022801"/>
    </source>
</evidence>
<protein>
    <recommendedName>
        <fullName evidence="6">Exodeoxyribonuclease 7 small subunit</fullName>
        <ecNumber evidence="6">3.1.11.6</ecNumber>
    </recommendedName>
    <alternativeName>
        <fullName evidence="6">Exodeoxyribonuclease VII small subunit</fullName>
        <shortName evidence="6">Exonuclease VII small subunit</shortName>
    </alternativeName>
</protein>
<evidence type="ECO:0000256" key="3">
    <source>
        <dbReference type="ARBA" id="ARBA00022722"/>
    </source>
</evidence>
<evidence type="ECO:0000256" key="1">
    <source>
        <dbReference type="ARBA" id="ARBA00009998"/>
    </source>
</evidence>
<proteinExistence type="inferred from homology"/>
<evidence type="ECO:0000313" key="8">
    <source>
        <dbReference type="Proteomes" id="UP000605259"/>
    </source>
</evidence>
<dbReference type="GO" id="GO:0009318">
    <property type="term" value="C:exodeoxyribonuclease VII complex"/>
    <property type="evidence" value="ECO:0007669"/>
    <property type="project" value="UniProtKB-UniRule"/>
</dbReference>
<keyword evidence="4 6" id="KW-0378">Hydrolase</keyword>
<dbReference type="NCBIfam" id="NF002138">
    <property type="entry name" value="PRK00977.1-2"/>
    <property type="match status" value="1"/>
</dbReference>
<comment type="catalytic activity">
    <reaction evidence="6">
        <text>Exonucleolytic cleavage in either 5'- to 3'- or 3'- to 5'-direction to yield nucleoside 5'-phosphates.</text>
        <dbReference type="EC" id="3.1.11.6"/>
    </reaction>
</comment>